<dbReference type="EMBL" id="AYKW01000003">
    <property type="protein sequence ID" value="PIL35532.1"/>
    <property type="molecule type" value="Genomic_DNA"/>
</dbReference>
<evidence type="ECO:0000313" key="1">
    <source>
        <dbReference type="EMBL" id="PIL35532.1"/>
    </source>
</evidence>
<sequence>MGQLNETSNDPDVLKESDMDIELVMGLLPLQEVLLYPSCPRAPPRARREGVYCARPRDRDDLVRFRGRVLERLRAPQVANYLSNDPGYPSLPTTVFQRAGRAYPDVAANPGELILFFVFVSSWRQAPDGDPRRRATHAGGPNDARIVRGKEAVGWINPACISLGPGSLPPGRIPCASSASLAAQRLRLALRPCRTEWWSTPWHALSSRAFELRHPPIWSYMCADILIWAPPELYSNQFKSVFNDVTNGSNPGGGTPGF</sequence>
<organism evidence="1 2">
    <name type="scientific">Ganoderma sinense ZZ0214-1</name>
    <dbReference type="NCBI Taxonomy" id="1077348"/>
    <lineage>
        <taxon>Eukaryota</taxon>
        <taxon>Fungi</taxon>
        <taxon>Dikarya</taxon>
        <taxon>Basidiomycota</taxon>
        <taxon>Agaricomycotina</taxon>
        <taxon>Agaricomycetes</taxon>
        <taxon>Polyporales</taxon>
        <taxon>Polyporaceae</taxon>
        <taxon>Ganoderma</taxon>
    </lineage>
</organism>
<name>A0A2G8SP58_9APHY</name>
<comment type="caution">
    <text evidence="1">The sequence shown here is derived from an EMBL/GenBank/DDBJ whole genome shotgun (WGS) entry which is preliminary data.</text>
</comment>
<protein>
    <submittedName>
        <fullName evidence="1">Uncharacterized protein</fullName>
    </submittedName>
</protein>
<gene>
    <name evidence="1" type="ORF">GSI_02260</name>
</gene>
<reference evidence="1 2" key="1">
    <citation type="journal article" date="2015" name="Sci. Rep.">
        <title>Chromosome-level genome map provides insights into diverse defense mechanisms in the medicinal fungus Ganoderma sinense.</title>
        <authorList>
            <person name="Zhu Y."/>
            <person name="Xu J."/>
            <person name="Sun C."/>
            <person name="Zhou S."/>
            <person name="Xu H."/>
            <person name="Nelson D.R."/>
            <person name="Qian J."/>
            <person name="Song J."/>
            <person name="Luo H."/>
            <person name="Xiang L."/>
            <person name="Li Y."/>
            <person name="Xu Z."/>
            <person name="Ji A."/>
            <person name="Wang L."/>
            <person name="Lu S."/>
            <person name="Hayward A."/>
            <person name="Sun W."/>
            <person name="Li X."/>
            <person name="Schwartz D.C."/>
            <person name="Wang Y."/>
            <person name="Chen S."/>
        </authorList>
    </citation>
    <scope>NUCLEOTIDE SEQUENCE [LARGE SCALE GENOMIC DNA]</scope>
    <source>
        <strain evidence="1 2">ZZ0214-1</strain>
    </source>
</reference>
<evidence type="ECO:0000313" key="2">
    <source>
        <dbReference type="Proteomes" id="UP000230002"/>
    </source>
</evidence>
<dbReference type="Proteomes" id="UP000230002">
    <property type="component" value="Unassembled WGS sequence"/>
</dbReference>
<proteinExistence type="predicted"/>
<dbReference type="AlphaFoldDB" id="A0A2G8SP58"/>
<keyword evidence="2" id="KW-1185">Reference proteome</keyword>
<accession>A0A2G8SP58</accession>